<dbReference type="EMBL" id="AP017657">
    <property type="protein sequence ID" value="BAV66712.1"/>
    <property type="molecule type" value="Genomic_DNA"/>
</dbReference>
<geneLocation type="plasmid" evidence="9">
    <name>psclo_3 dna</name>
</geneLocation>
<dbReference type="Pfam" id="PF25973">
    <property type="entry name" value="BSH_CzcB"/>
    <property type="match status" value="1"/>
</dbReference>
<keyword evidence="8" id="KW-0614">Plasmid</keyword>
<gene>
    <name evidence="8" type="ORF">SCLO_3000450</name>
</gene>
<evidence type="ECO:0000256" key="4">
    <source>
        <dbReference type="SAM" id="Phobius"/>
    </source>
</evidence>
<dbReference type="Gene3D" id="2.40.420.20">
    <property type="match status" value="1"/>
</dbReference>
<dbReference type="OrthoDB" id="9774837at2"/>
<dbReference type="GO" id="GO:0060003">
    <property type="term" value="P:copper ion export"/>
    <property type="evidence" value="ECO:0007669"/>
    <property type="project" value="TreeGrafter"/>
</dbReference>
<dbReference type="PROSITE" id="PS51318">
    <property type="entry name" value="TAT"/>
    <property type="match status" value="1"/>
</dbReference>
<dbReference type="InterPro" id="IPR058649">
    <property type="entry name" value="CzcB_C"/>
</dbReference>
<proteinExistence type="inferred from homology"/>
<dbReference type="SUPFAM" id="SSF111369">
    <property type="entry name" value="HlyD-like secretion proteins"/>
    <property type="match status" value="1"/>
</dbReference>
<keyword evidence="2" id="KW-0813">Transport</keyword>
<dbReference type="Gene3D" id="2.40.50.100">
    <property type="match status" value="1"/>
</dbReference>
<dbReference type="InterPro" id="IPR051909">
    <property type="entry name" value="MFP_Cation_Efflux"/>
</dbReference>
<dbReference type="PANTHER" id="PTHR30097:SF4">
    <property type="entry name" value="SLR6042 PROTEIN"/>
    <property type="match status" value="1"/>
</dbReference>
<feature type="domain" description="CzcB-like barrel-sandwich hybrid" evidence="6">
    <location>
        <begin position="100"/>
        <end position="238"/>
    </location>
</feature>
<dbReference type="InterPro" id="IPR058647">
    <property type="entry name" value="BSH_CzcB-like"/>
</dbReference>
<sequence length="392" mass="39910">MIDQDANQKRRLLGGAGAIALVAALGGFAVAKCTADKPATEAAAGNAAAPAKEEKTPDAVAMNAQAITQAGISTETIQAGGLGAEIVAQATVSASPQGEAIVTARAAGAVTRLMKRLGDPVRAGETLAIVESRDAAQIAADRTAAAAKAVQAQKALAREQYLFRQKVSARVELEQAEADAAAAAAEARRASVSAGAARVTSDGRGVVVSSPISGRVTAASVSLGAFVQPETELMRVADASKVQIEAAVGPTDAQRLSPGDKAIIELPDGRTMDARVRAVTPGLASETRSATAVLDVSGTLQPGLAVRVRLLPSRGDSSNAIVVPEEALQSLEGRDVVFLRTAQGFRAQTVTIGQRSNGRVEIIRGLSAGSQIATRNAFLLKAEIGKGAGEEE</sequence>
<dbReference type="GO" id="GO:0030313">
    <property type="term" value="C:cell envelope"/>
    <property type="evidence" value="ECO:0007669"/>
    <property type="project" value="TreeGrafter"/>
</dbReference>
<feature type="coiled-coil region" evidence="3">
    <location>
        <begin position="166"/>
        <end position="193"/>
    </location>
</feature>
<feature type="domain" description="CusB-like beta-barrel" evidence="5">
    <location>
        <begin position="244"/>
        <end position="311"/>
    </location>
</feature>
<dbReference type="KEGG" id="sclo:SCLO_3000450"/>
<dbReference type="InterPro" id="IPR006311">
    <property type="entry name" value="TAT_signal"/>
</dbReference>
<dbReference type="Pfam" id="PF25975">
    <property type="entry name" value="CzcB_C"/>
    <property type="match status" value="1"/>
</dbReference>
<dbReference type="NCBIfam" id="TIGR01730">
    <property type="entry name" value="RND_mfp"/>
    <property type="match status" value="1"/>
</dbReference>
<dbReference type="FunFam" id="2.40.420.20:FF:000006">
    <property type="entry name" value="RND family efflux transporter MFP subunit"/>
    <property type="match status" value="1"/>
</dbReference>
<protein>
    <submittedName>
        <fullName evidence="8">Metal transporter</fullName>
    </submittedName>
</protein>
<keyword evidence="3" id="KW-0175">Coiled coil</keyword>
<keyword evidence="4" id="KW-0812">Transmembrane</keyword>
<evidence type="ECO:0000259" key="5">
    <source>
        <dbReference type="Pfam" id="PF25954"/>
    </source>
</evidence>
<dbReference type="Gene3D" id="2.40.30.170">
    <property type="match status" value="1"/>
</dbReference>
<name>A0A1E1F861_9SPHN</name>
<dbReference type="GO" id="GO:0022857">
    <property type="term" value="F:transmembrane transporter activity"/>
    <property type="evidence" value="ECO:0007669"/>
    <property type="project" value="InterPro"/>
</dbReference>
<feature type="domain" description="CzcB-like C-terminal circularly permuted SH3-like" evidence="7">
    <location>
        <begin position="321"/>
        <end position="381"/>
    </location>
</feature>
<dbReference type="InterPro" id="IPR058792">
    <property type="entry name" value="Beta-barrel_RND_2"/>
</dbReference>
<evidence type="ECO:0000256" key="2">
    <source>
        <dbReference type="ARBA" id="ARBA00022448"/>
    </source>
</evidence>
<dbReference type="AlphaFoldDB" id="A0A1E1F861"/>
<comment type="similarity">
    <text evidence="1">Belongs to the membrane fusion protein (MFP) (TC 8.A.1) family.</text>
</comment>
<dbReference type="GO" id="GO:0015679">
    <property type="term" value="P:plasma membrane copper ion transport"/>
    <property type="evidence" value="ECO:0007669"/>
    <property type="project" value="TreeGrafter"/>
</dbReference>
<evidence type="ECO:0000313" key="9">
    <source>
        <dbReference type="Proteomes" id="UP000218272"/>
    </source>
</evidence>
<keyword evidence="4" id="KW-1133">Transmembrane helix</keyword>
<organism evidence="8 9">
    <name type="scientific">Sphingobium cloacae</name>
    <dbReference type="NCBI Taxonomy" id="120107"/>
    <lineage>
        <taxon>Bacteria</taxon>
        <taxon>Pseudomonadati</taxon>
        <taxon>Pseudomonadota</taxon>
        <taxon>Alphaproteobacteria</taxon>
        <taxon>Sphingomonadales</taxon>
        <taxon>Sphingomonadaceae</taxon>
        <taxon>Sphingobium</taxon>
    </lineage>
</organism>
<evidence type="ECO:0000256" key="1">
    <source>
        <dbReference type="ARBA" id="ARBA00009477"/>
    </source>
</evidence>
<dbReference type="InterPro" id="IPR006143">
    <property type="entry name" value="RND_pump_MFP"/>
</dbReference>
<keyword evidence="9" id="KW-1185">Reference proteome</keyword>
<dbReference type="Proteomes" id="UP000218272">
    <property type="component" value="Plasmid pSCLO_3"/>
</dbReference>
<feature type="transmembrane region" description="Helical" evidence="4">
    <location>
        <begin position="12"/>
        <end position="31"/>
    </location>
</feature>
<evidence type="ECO:0000256" key="3">
    <source>
        <dbReference type="SAM" id="Coils"/>
    </source>
</evidence>
<dbReference type="Pfam" id="PF25954">
    <property type="entry name" value="Beta-barrel_RND_2"/>
    <property type="match status" value="1"/>
</dbReference>
<accession>A0A1E1F861</accession>
<dbReference type="GO" id="GO:0016020">
    <property type="term" value="C:membrane"/>
    <property type="evidence" value="ECO:0007669"/>
    <property type="project" value="InterPro"/>
</dbReference>
<evidence type="ECO:0000259" key="7">
    <source>
        <dbReference type="Pfam" id="PF25975"/>
    </source>
</evidence>
<dbReference type="PANTHER" id="PTHR30097">
    <property type="entry name" value="CATION EFFLUX SYSTEM PROTEIN CUSB"/>
    <property type="match status" value="1"/>
</dbReference>
<dbReference type="RefSeq" id="WP_066520967.1">
    <property type="nucleotide sequence ID" value="NZ_AP017657.1"/>
</dbReference>
<evidence type="ECO:0000259" key="6">
    <source>
        <dbReference type="Pfam" id="PF25973"/>
    </source>
</evidence>
<evidence type="ECO:0000313" key="8">
    <source>
        <dbReference type="EMBL" id="BAV66712.1"/>
    </source>
</evidence>
<keyword evidence="4" id="KW-0472">Membrane</keyword>
<reference evidence="8 9" key="1">
    <citation type="submission" date="2016-10" db="EMBL/GenBank/DDBJ databases">
        <title>Complete Genome Sequence of the Nonylphenol-Degrading Bacterium Sphingobium cloacae JCM 10874T.</title>
        <authorList>
            <person name="Ootsuka M."/>
            <person name="Nishizawa T."/>
            <person name="Ohta H."/>
        </authorList>
    </citation>
    <scope>NUCLEOTIDE SEQUENCE [LARGE SCALE GENOMIC DNA]</scope>
    <source>
        <strain evidence="8 9">JCM 10874</strain>
        <plasmid evidence="9">psclo_3 dna</plasmid>
    </source>
</reference>